<comment type="caution">
    <text evidence="1">The sequence shown here is derived from an EMBL/GenBank/DDBJ whole genome shotgun (WGS) entry which is preliminary data.</text>
</comment>
<organism evidence="1 2">
    <name type="scientific">Portunus trituberculatus</name>
    <name type="common">Swimming crab</name>
    <name type="synonym">Neptunus trituberculatus</name>
    <dbReference type="NCBI Taxonomy" id="210409"/>
    <lineage>
        <taxon>Eukaryota</taxon>
        <taxon>Metazoa</taxon>
        <taxon>Ecdysozoa</taxon>
        <taxon>Arthropoda</taxon>
        <taxon>Crustacea</taxon>
        <taxon>Multicrustacea</taxon>
        <taxon>Malacostraca</taxon>
        <taxon>Eumalacostraca</taxon>
        <taxon>Eucarida</taxon>
        <taxon>Decapoda</taxon>
        <taxon>Pleocyemata</taxon>
        <taxon>Brachyura</taxon>
        <taxon>Eubrachyura</taxon>
        <taxon>Portunoidea</taxon>
        <taxon>Portunidae</taxon>
        <taxon>Portuninae</taxon>
        <taxon>Portunus</taxon>
    </lineage>
</organism>
<evidence type="ECO:0000313" key="1">
    <source>
        <dbReference type="EMBL" id="MPC09882.1"/>
    </source>
</evidence>
<keyword evidence="2" id="KW-1185">Reference proteome</keyword>
<accession>A0A5B7CJI7</accession>
<reference evidence="1 2" key="1">
    <citation type="submission" date="2019-05" db="EMBL/GenBank/DDBJ databases">
        <title>Another draft genome of Portunus trituberculatus and its Hox gene families provides insights of decapod evolution.</title>
        <authorList>
            <person name="Jeong J.-H."/>
            <person name="Song I."/>
            <person name="Kim S."/>
            <person name="Choi T."/>
            <person name="Kim D."/>
            <person name="Ryu S."/>
            <person name="Kim W."/>
        </authorList>
    </citation>
    <scope>NUCLEOTIDE SEQUENCE [LARGE SCALE GENOMIC DNA]</scope>
    <source>
        <tissue evidence="1">Muscle</tissue>
    </source>
</reference>
<sequence length="85" mass="9318">MAEESVYICIVRFPKASLGERPEGVSNNSVSVWMSSDAVSFLEVVRVGVEKEVIVYAGRRSASNPPPSRCGLVFCHSRGHFTKCI</sequence>
<proteinExistence type="predicted"/>
<dbReference type="EMBL" id="VSRR010000091">
    <property type="protein sequence ID" value="MPC09882.1"/>
    <property type="molecule type" value="Genomic_DNA"/>
</dbReference>
<evidence type="ECO:0000313" key="2">
    <source>
        <dbReference type="Proteomes" id="UP000324222"/>
    </source>
</evidence>
<protein>
    <submittedName>
        <fullName evidence="1">Uncharacterized protein</fullName>
    </submittedName>
</protein>
<dbReference type="AlphaFoldDB" id="A0A5B7CJI7"/>
<gene>
    <name evidence="1" type="ORF">E2C01_002500</name>
</gene>
<dbReference type="Proteomes" id="UP000324222">
    <property type="component" value="Unassembled WGS sequence"/>
</dbReference>
<name>A0A5B7CJI7_PORTR</name>